<dbReference type="NCBIfam" id="TIGR02795">
    <property type="entry name" value="tol_pal_ybgF"/>
    <property type="match status" value="1"/>
</dbReference>
<organism evidence="3 4">
    <name type="scientific">Nitratireductor basaltis</name>
    <dbReference type="NCBI Taxonomy" id="472175"/>
    <lineage>
        <taxon>Bacteria</taxon>
        <taxon>Pseudomonadati</taxon>
        <taxon>Pseudomonadota</taxon>
        <taxon>Alphaproteobacteria</taxon>
        <taxon>Hyphomicrobiales</taxon>
        <taxon>Phyllobacteriaceae</taxon>
        <taxon>Nitratireductor</taxon>
    </lineage>
</organism>
<dbReference type="InterPro" id="IPR011990">
    <property type="entry name" value="TPR-like_helical_dom_sf"/>
</dbReference>
<keyword evidence="1" id="KW-0574">Periplasm</keyword>
<comment type="similarity">
    <text evidence="1">Belongs to the CpoB family.</text>
</comment>
<dbReference type="GO" id="GO:0043093">
    <property type="term" value="P:FtsZ-dependent cytokinesis"/>
    <property type="evidence" value="ECO:0007669"/>
    <property type="project" value="UniProtKB-UniRule"/>
</dbReference>
<dbReference type="PATRIC" id="fig|472175.3.peg.3087"/>
<dbReference type="InterPro" id="IPR019734">
    <property type="entry name" value="TPR_rpt"/>
</dbReference>
<dbReference type="Gene3D" id="1.25.40.10">
    <property type="entry name" value="Tetratricopeptide repeat domain"/>
    <property type="match status" value="1"/>
</dbReference>
<evidence type="ECO:0000313" key="3">
    <source>
        <dbReference type="EMBL" id="KFB08835.1"/>
    </source>
</evidence>
<sequence length="317" mass="33963" precursor="true">MPFRISVLRAGLLPLVLAIAAGSASAGGLHPVPKMQVGAQDAPIIQVQAVDPRVSALQEEVRRLTGLVEELNFQLLQTQDEIRRMKEDNEFRFQELEGKQTDAGSSAGSSSTQTAQTPDAGNTNPDAGGSATASAPSSTGEAPQTGEPPRTLGSITFDENGNIVAGDNEVPMDMLPDGEPSAEVAALPETSSPDELYRNSYEFILSGDYKTAEAGFRQYIDQYSGEEHEADAKFWLGEALLGQDRHREAAEVLLQASRAHPSANKAPEMLLKLGIALAAMNQRDVACATYSEIGQRYPQASDALKQRVEEERSFAGC</sequence>
<evidence type="ECO:0000313" key="4">
    <source>
        <dbReference type="Proteomes" id="UP000053675"/>
    </source>
</evidence>
<proteinExistence type="inferred from homology"/>
<feature type="coiled-coil region" evidence="1">
    <location>
        <begin position="54"/>
        <end position="88"/>
    </location>
</feature>
<dbReference type="AlphaFoldDB" id="A0A084U799"/>
<feature type="region of interest" description="Disordered" evidence="2">
    <location>
        <begin position="98"/>
        <end position="169"/>
    </location>
</feature>
<comment type="subcellular location">
    <subcellularLocation>
        <location evidence="1">Periplasm</location>
    </subcellularLocation>
</comment>
<dbReference type="GO" id="GO:0030288">
    <property type="term" value="C:outer membrane-bounded periplasmic space"/>
    <property type="evidence" value="ECO:0007669"/>
    <property type="project" value="UniProtKB-UniRule"/>
</dbReference>
<dbReference type="OrthoDB" id="7185608at2"/>
<evidence type="ECO:0000256" key="1">
    <source>
        <dbReference type="HAMAP-Rule" id="MF_02066"/>
    </source>
</evidence>
<name>A0A084U799_9HYPH</name>
<keyword evidence="1" id="KW-0131">Cell cycle</keyword>
<gene>
    <name evidence="1" type="primary">cpoB</name>
    <name evidence="3" type="ORF">EL18_03089</name>
</gene>
<dbReference type="eggNOG" id="COG1729">
    <property type="taxonomic scope" value="Bacteria"/>
</dbReference>
<keyword evidence="1" id="KW-0132">Cell division</keyword>
<comment type="function">
    <text evidence="1">Mediates coordination of peptidoglycan synthesis and outer membrane constriction during cell division.</text>
</comment>
<dbReference type="Pfam" id="PF13174">
    <property type="entry name" value="TPR_6"/>
    <property type="match status" value="1"/>
</dbReference>
<keyword evidence="1" id="KW-0175">Coiled coil</keyword>
<dbReference type="EMBL" id="JMQM01000002">
    <property type="protein sequence ID" value="KFB08835.1"/>
    <property type="molecule type" value="Genomic_DNA"/>
</dbReference>
<reference evidence="3 4" key="1">
    <citation type="submission" date="2014-05" db="EMBL/GenBank/DDBJ databases">
        <title>Draft Genome Sequence of Nitratireductor basaltis Strain UMTGB225, A Marine Bacterium Isolated from Green Barrel Tunicate.</title>
        <authorList>
            <person name="Gan H.Y."/>
        </authorList>
    </citation>
    <scope>NUCLEOTIDE SEQUENCE [LARGE SCALE GENOMIC DNA]</scope>
    <source>
        <strain evidence="3 4">UMTGB225</strain>
    </source>
</reference>
<feature type="compositionally biased region" description="Low complexity" evidence="2">
    <location>
        <begin position="103"/>
        <end position="117"/>
    </location>
</feature>
<feature type="compositionally biased region" description="Low complexity" evidence="2">
    <location>
        <begin position="127"/>
        <end position="143"/>
    </location>
</feature>
<feature type="chain" id="PRO_5009982597" description="Cell division coordinator CpoB" evidence="1">
    <location>
        <begin position="27"/>
        <end position="317"/>
    </location>
</feature>
<keyword evidence="4" id="KW-1185">Reference proteome</keyword>
<dbReference type="SUPFAM" id="SSF48452">
    <property type="entry name" value="TPR-like"/>
    <property type="match status" value="1"/>
</dbReference>
<dbReference type="Proteomes" id="UP000053675">
    <property type="component" value="Unassembled WGS sequence"/>
</dbReference>
<accession>A0A084U799</accession>
<dbReference type="InterPro" id="IPR014162">
    <property type="entry name" value="CpoB_C"/>
</dbReference>
<dbReference type="HAMAP" id="MF_02066">
    <property type="entry name" value="CpoB"/>
    <property type="match status" value="1"/>
</dbReference>
<dbReference type="STRING" id="472175.EL18_03089"/>
<dbReference type="InterPro" id="IPR034706">
    <property type="entry name" value="CpoB"/>
</dbReference>
<keyword evidence="1" id="KW-0732">Signal</keyword>
<feature type="signal peptide" evidence="1">
    <location>
        <begin position="1"/>
        <end position="26"/>
    </location>
</feature>
<comment type="caution">
    <text evidence="3">The sequence shown here is derived from an EMBL/GenBank/DDBJ whole genome shotgun (WGS) entry which is preliminary data.</text>
</comment>
<dbReference type="RefSeq" id="WP_036486038.1">
    <property type="nucleotide sequence ID" value="NZ_JMQM01000002.1"/>
</dbReference>
<protein>
    <recommendedName>
        <fullName evidence="1">Cell division coordinator CpoB</fullName>
    </recommendedName>
</protein>
<evidence type="ECO:0000256" key="2">
    <source>
        <dbReference type="SAM" id="MobiDB-lite"/>
    </source>
</evidence>